<dbReference type="STRING" id="1121416.SAMN02745220_01275"/>
<name>A0A1M7Y228_9BACT</name>
<keyword evidence="1" id="KW-0472">Membrane</keyword>
<dbReference type="OrthoDB" id="181455at2"/>
<dbReference type="Proteomes" id="UP000184603">
    <property type="component" value="Unassembled WGS sequence"/>
</dbReference>
<dbReference type="AlphaFoldDB" id="A0A1M7Y228"/>
<gene>
    <name evidence="3" type="ORF">SAMN02745220_01275</name>
</gene>
<accession>A0A1M7Y228</accession>
<feature type="transmembrane region" description="Helical" evidence="1">
    <location>
        <begin position="160"/>
        <end position="181"/>
    </location>
</feature>
<proteinExistence type="predicted"/>
<keyword evidence="1" id="KW-1133">Transmembrane helix</keyword>
<evidence type="ECO:0000313" key="3">
    <source>
        <dbReference type="EMBL" id="SHO45959.1"/>
    </source>
</evidence>
<protein>
    <recommendedName>
        <fullName evidence="2">DUF4126 domain-containing protein</fullName>
    </recommendedName>
</protein>
<feature type="transmembrane region" description="Helical" evidence="1">
    <location>
        <begin position="90"/>
        <end position="113"/>
    </location>
</feature>
<dbReference type="EMBL" id="FRFE01000004">
    <property type="protein sequence ID" value="SHO45959.1"/>
    <property type="molecule type" value="Genomic_DNA"/>
</dbReference>
<feature type="transmembrane region" description="Helical" evidence="1">
    <location>
        <begin position="47"/>
        <end position="69"/>
    </location>
</feature>
<dbReference type="InterPro" id="IPR025196">
    <property type="entry name" value="DUF4126"/>
</dbReference>
<keyword evidence="1" id="KW-0812">Transmembrane</keyword>
<feature type="transmembrane region" description="Helical" evidence="1">
    <location>
        <begin position="7"/>
        <end position="35"/>
    </location>
</feature>
<organism evidence="3 4">
    <name type="scientific">Desulfopila aestuarii DSM 18488</name>
    <dbReference type="NCBI Taxonomy" id="1121416"/>
    <lineage>
        <taxon>Bacteria</taxon>
        <taxon>Pseudomonadati</taxon>
        <taxon>Thermodesulfobacteriota</taxon>
        <taxon>Desulfobulbia</taxon>
        <taxon>Desulfobulbales</taxon>
        <taxon>Desulfocapsaceae</taxon>
        <taxon>Desulfopila</taxon>
    </lineage>
</organism>
<dbReference type="Pfam" id="PF13548">
    <property type="entry name" value="DUF4126"/>
    <property type="match status" value="1"/>
</dbReference>
<evidence type="ECO:0000313" key="4">
    <source>
        <dbReference type="Proteomes" id="UP000184603"/>
    </source>
</evidence>
<keyword evidence="4" id="KW-1185">Reference proteome</keyword>
<dbReference type="RefSeq" id="WP_073612607.1">
    <property type="nucleotide sequence ID" value="NZ_FRFE01000004.1"/>
</dbReference>
<feature type="domain" description="DUF4126" evidence="2">
    <location>
        <begin position="12"/>
        <end position="183"/>
    </location>
</feature>
<evidence type="ECO:0000259" key="2">
    <source>
        <dbReference type="Pfam" id="PF13548"/>
    </source>
</evidence>
<evidence type="ECO:0000256" key="1">
    <source>
        <dbReference type="SAM" id="Phobius"/>
    </source>
</evidence>
<reference evidence="3 4" key="1">
    <citation type="submission" date="2016-12" db="EMBL/GenBank/DDBJ databases">
        <authorList>
            <person name="Song W.-J."/>
            <person name="Kurnit D.M."/>
        </authorList>
    </citation>
    <scope>NUCLEOTIDE SEQUENCE [LARGE SCALE GENOMIC DNA]</scope>
    <source>
        <strain evidence="3 4">DSM 18488</strain>
    </source>
</reference>
<sequence>MDAYQQIIATISLTMGVAWASGINLYATIAMLGLLGNSGNIVLPETLLVLQDPLVIISACVMYCVEFFADKTPGIDTGWDAIHSFIRIPAGVILAAGAVGDVSPALAVAAGILGGTVSATSHMIKAGSRVLINTSPEPFSNWAASVTEDVAVLGGLWAALHYPIAFLVAFVVFLILSIWMLPKIWRGMVLIFRKVRGIFVKDNQPPSFHGPPPRLGS</sequence>